<dbReference type="KEGG" id="hcv:FTV88_3210"/>
<sequence>MEVKIGLLQYSVYRGERQNNEEIIETYMEEAKRERPQVIVLPEMWTTGYDLENLQKNKNVEETNGTAALAKLIKWAKETGAYIVGGSTAVSRSCYEPPQFANTMYVVNQEGEKILTYEKAHLFRLMDEDKYMVAGQQCGNFMLDRIPCGAIICYDLRFPEWVRKTMLANKAQVLFVVAQWPKSRLKHWITLLQARAIENQCFVIACNRNGSDNERSMFAGHSMVIDPWGDLIGDKKEETGWLWAEIEVAKVEKVRKRIPVFTDRRTDLY</sequence>
<name>A0A5Q2N6L7_9FIRM</name>
<dbReference type="InterPro" id="IPR003010">
    <property type="entry name" value="C-N_Hydrolase"/>
</dbReference>
<protein>
    <submittedName>
        <fullName evidence="3">Carbon-nitrogen family hydrolase</fullName>
    </submittedName>
</protein>
<accession>A0A5Q2N6L7</accession>
<organism evidence="3 4">
    <name type="scientific">Heliorestis convoluta</name>
    <dbReference type="NCBI Taxonomy" id="356322"/>
    <lineage>
        <taxon>Bacteria</taxon>
        <taxon>Bacillati</taxon>
        <taxon>Bacillota</taxon>
        <taxon>Clostridia</taxon>
        <taxon>Eubacteriales</taxon>
        <taxon>Heliobacteriaceae</taxon>
        <taxon>Heliorestis</taxon>
    </lineage>
</organism>
<keyword evidence="4" id="KW-1185">Reference proteome</keyword>
<evidence type="ECO:0000256" key="1">
    <source>
        <dbReference type="ARBA" id="ARBA00010613"/>
    </source>
</evidence>
<gene>
    <name evidence="3" type="ORF">FTV88_3210</name>
</gene>
<keyword evidence="3" id="KW-0378">Hydrolase</keyword>
<dbReference type="OrthoDB" id="9811121at2"/>
<reference evidence="4" key="1">
    <citation type="submission" date="2019-11" db="EMBL/GenBank/DDBJ databases">
        <title>Genome sequence of Heliorestis convoluta strain HH, an alkaliphilic and minimalistic phototrophic bacterium from a soda lake in Egypt.</title>
        <authorList>
            <person name="Dewey E.D."/>
            <person name="Stokes L.M."/>
            <person name="Burchell B.M."/>
            <person name="Shaffer K.N."/>
            <person name="Huntington A.M."/>
            <person name="Baker J.M."/>
            <person name="Nadendla S."/>
            <person name="Giglio M.G."/>
            <person name="Touchman J.W."/>
            <person name="Blankenship R.E."/>
            <person name="Madigan M.T."/>
            <person name="Sattley W.M."/>
        </authorList>
    </citation>
    <scope>NUCLEOTIDE SEQUENCE [LARGE SCALE GENOMIC DNA]</scope>
    <source>
        <strain evidence="4">HH</strain>
    </source>
</reference>
<dbReference type="PANTHER" id="PTHR23088:SF27">
    <property type="entry name" value="DEAMINATED GLUTATHIONE AMIDASE"/>
    <property type="match status" value="1"/>
</dbReference>
<evidence type="ECO:0000313" key="4">
    <source>
        <dbReference type="Proteomes" id="UP000366051"/>
    </source>
</evidence>
<evidence type="ECO:0000313" key="3">
    <source>
        <dbReference type="EMBL" id="QGG49276.1"/>
    </source>
</evidence>
<evidence type="ECO:0000259" key="2">
    <source>
        <dbReference type="PROSITE" id="PS50263"/>
    </source>
</evidence>
<dbReference type="RefSeq" id="WP_153726287.1">
    <property type="nucleotide sequence ID" value="NZ_CP045875.1"/>
</dbReference>
<dbReference type="Proteomes" id="UP000366051">
    <property type="component" value="Chromosome"/>
</dbReference>
<proteinExistence type="inferred from homology"/>
<dbReference type="EMBL" id="CP045875">
    <property type="protein sequence ID" value="QGG49276.1"/>
    <property type="molecule type" value="Genomic_DNA"/>
</dbReference>
<feature type="domain" description="CN hydrolase" evidence="2">
    <location>
        <begin position="3"/>
        <end position="248"/>
    </location>
</feature>
<dbReference type="GO" id="GO:0016787">
    <property type="term" value="F:hydrolase activity"/>
    <property type="evidence" value="ECO:0007669"/>
    <property type="project" value="UniProtKB-KW"/>
</dbReference>
<dbReference type="PANTHER" id="PTHR23088">
    <property type="entry name" value="NITRILASE-RELATED"/>
    <property type="match status" value="1"/>
</dbReference>
<dbReference type="PROSITE" id="PS50263">
    <property type="entry name" value="CN_HYDROLASE"/>
    <property type="match status" value="1"/>
</dbReference>
<comment type="similarity">
    <text evidence="1">Belongs to the carbon-nitrogen hydrolase superfamily. NIT1/NIT2 family.</text>
</comment>
<dbReference type="Pfam" id="PF00795">
    <property type="entry name" value="CN_hydrolase"/>
    <property type="match status" value="1"/>
</dbReference>
<dbReference type="SUPFAM" id="SSF56317">
    <property type="entry name" value="Carbon-nitrogen hydrolase"/>
    <property type="match status" value="1"/>
</dbReference>
<dbReference type="CDD" id="cd07583">
    <property type="entry name" value="nitrilase_5"/>
    <property type="match status" value="1"/>
</dbReference>
<dbReference type="AlphaFoldDB" id="A0A5Q2N6L7"/>
<dbReference type="InterPro" id="IPR036526">
    <property type="entry name" value="C-N_Hydrolase_sf"/>
</dbReference>
<dbReference type="Gene3D" id="3.60.110.10">
    <property type="entry name" value="Carbon-nitrogen hydrolase"/>
    <property type="match status" value="1"/>
</dbReference>